<feature type="compositionally biased region" description="Polar residues" evidence="3">
    <location>
        <begin position="10"/>
        <end position="22"/>
    </location>
</feature>
<dbReference type="PRINTS" id="PR00368">
    <property type="entry name" value="FADPNR"/>
</dbReference>
<dbReference type="Gene3D" id="3.50.50.60">
    <property type="entry name" value="FAD/NAD(P)-binding domain"/>
    <property type="match status" value="2"/>
</dbReference>
<reference evidence="4 5" key="1">
    <citation type="submission" date="2019-08" db="EMBL/GenBank/DDBJ databases">
        <authorList>
            <person name="Dhanesh K."/>
            <person name="Kumar G."/>
            <person name="Sasikala C."/>
            <person name="Venkata Ramana C."/>
        </authorList>
    </citation>
    <scope>NUCLEOTIDE SEQUENCE [LARGE SCALE GENOMIC DNA]</scope>
    <source>
        <strain evidence="4 5">JC645</strain>
    </source>
</reference>
<keyword evidence="5" id="KW-1185">Reference proteome</keyword>
<evidence type="ECO:0000256" key="1">
    <source>
        <dbReference type="ARBA" id="ARBA00022630"/>
    </source>
</evidence>
<evidence type="ECO:0000313" key="4">
    <source>
        <dbReference type="EMBL" id="KAA5540033.1"/>
    </source>
</evidence>
<dbReference type="Proteomes" id="UP000324479">
    <property type="component" value="Unassembled WGS sequence"/>
</dbReference>
<evidence type="ECO:0000313" key="5">
    <source>
        <dbReference type="Proteomes" id="UP000324479"/>
    </source>
</evidence>
<evidence type="ECO:0000256" key="3">
    <source>
        <dbReference type="SAM" id="MobiDB-lite"/>
    </source>
</evidence>
<feature type="region of interest" description="Disordered" evidence="3">
    <location>
        <begin position="1"/>
        <end position="24"/>
    </location>
</feature>
<dbReference type="AlphaFoldDB" id="A0A5M6CY57"/>
<protein>
    <submittedName>
        <fullName evidence="4">SidA/IucD/PvdA family monooxygenase</fullName>
    </submittedName>
</protein>
<name>A0A5M6CY57_9BACT</name>
<gene>
    <name evidence="4" type="ORF">FYK55_22210</name>
</gene>
<evidence type="ECO:0000256" key="2">
    <source>
        <dbReference type="ARBA" id="ARBA00023002"/>
    </source>
</evidence>
<dbReference type="EMBL" id="VWOX01000015">
    <property type="protein sequence ID" value="KAA5540033.1"/>
    <property type="molecule type" value="Genomic_DNA"/>
</dbReference>
<dbReference type="InterPro" id="IPR036188">
    <property type="entry name" value="FAD/NAD-bd_sf"/>
</dbReference>
<keyword evidence="2" id="KW-0560">Oxidoreductase</keyword>
<dbReference type="PRINTS" id="PR00469">
    <property type="entry name" value="PNDRDTASEII"/>
</dbReference>
<dbReference type="Pfam" id="PF13738">
    <property type="entry name" value="Pyr_redox_3"/>
    <property type="match status" value="1"/>
</dbReference>
<keyword evidence="4" id="KW-0503">Monooxygenase</keyword>
<dbReference type="PANTHER" id="PTHR48105">
    <property type="entry name" value="THIOREDOXIN REDUCTASE 1-RELATED-RELATED"/>
    <property type="match status" value="1"/>
</dbReference>
<sequence>MPAPGMPMSSAANRSTPSPATDRSTRVVIVGAGPIGIELAVALQRAGIAFEMFDAGSIGQTISWWAPQTRWFSSNERIAIAGVPLQTVDQTKATREQYLNYLRSVVTQFGLRIHTHTPVLDIQRGEDTMTVITGGQQVRQRWRCREVVLAIGGTDFPRKLEIPGEDLPHVDGYLRETHRYFGRRVLIIGGRNSAIEAALRLHHAGAQVSISYRGEELPVDGIKYWLLPEMLGLLKAGRIGNHLGTVPVEITPQSVKLRSINDDSAPLRDVPADDVLSLIGYEQEKSLFRAAGVELVDTSQRPTHDPVTMQTNIPGIYVAGTAVAGTQNSKYKTFLENCHDHVDRIVAHLSGTAPESVDPEYMKQVAAQPES</sequence>
<accession>A0A5M6CY57</accession>
<keyword evidence="1" id="KW-0285">Flavoprotein</keyword>
<organism evidence="4 5">
    <name type="scientific">Roseiconus nitratireducens</name>
    <dbReference type="NCBI Taxonomy" id="2605748"/>
    <lineage>
        <taxon>Bacteria</taxon>
        <taxon>Pseudomonadati</taxon>
        <taxon>Planctomycetota</taxon>
        <taxon>Planctomycetia</taxon>
        <taxon>Pirellulales</taxon>
        <taxon>Pirellulaceae</taxon>
        <taxon>Roseiconus</taxon>
    </lineage>
</organism>
<comment type="caution">
    <text evidence="4">The sequence shown here is derived from an EMBL/GenBank/DDBJ whole genome shotgun (WGS) entry which is preliminary data.</text>
</comment>
<dbReference type="SUPFAM" id="SSF51905">
    <property type="entry name" value="FAD/NAD(P)-binding domain"/>
    <property type="match status" value="1"/>
</dbReference>
<dbReference type="GO" id="GO:0004497">
    <property type="term" value="F:monooxygenase activity"/>
    <property type="evidence" value="ECO:0007669"/>
    <property type="project" value="UniProtKB-KW"/>
</dbReference>
<dbReference type="InterPro" id="IPR050097">
    <property type="entry name" value="Ferredoxin-NADP_redctase_2"/>
</dbReference>
<proteinExistence type="predicted"/>